<proteinExistence type="predicted"/>
<dbReference type="InterPro" id="IPR021109">
    <property type="entry name" value="Peptidase_aspartic_dom_sf"/>
</dbReference>
<sequence length="174" mass="19590">MVAETDPYLPESPTLLALPSRAYDVLISDIDQGELINIGEQYQPTNLSSAVFPTIPFPVLGRVHGKNQRLMVPLVCQHAGGKKSPSLNVWFIVDTGAPYTYLTVQTIEKLVGQGFTNHTHNIMIQDQRTYVECEISRGHFTDVNVLGIDAIQELEISIIFQWKVSKKMFYLVRL</sequence>
<dbReference type="AlphaFoldDB" id="A0AA36CTY4"/>
<name>A0AA36CTY4_9BILA</name>
<organism evidence="1 2">
    <name type="scientific">Mesorhabditis spiculigera</name>
    <dbReference type="NCBI Taxonomy" id="96644"/>
    <lineage>
        <taxon>Eukaryota</taxon>
        <taxon>Metazoa</taxon>
        <taxon>Ecdysozoa</taxon>
        <taxon>Nematoda</taxon>
        <taxon>Chromadorea</taxon>
        <taxon>Rhabditida</taxon>
        <taxon>Rhabditina</taxon>
        <taxon>Rhabditomorpha</taxon>
        <taxon>Rhabditoidea</taxon>
        <taxon>Rhabditidae</taxon>
        <taxon>Mesorhabditinae</taxon>
        <taxon>Mesorhabditis</taxon>
    </lineage>
</organism>
<evidence type="ECO:0000313" key="1">
    <source>
        <dbReference type="EMBL" id="CAJ0574794.1"/>
    </source>
</evidence>
<dbReference type="GO" id="GO:0006508">
    <property type="term" value="P:proteolysis"/>
    <property type="evidence" value="ECO:0007669"/>
    <property type="project" value="InterPro"/>
</dbReference>
<reference evidence="1" key="1">
    <citation type="submission" date="2023-06" db="EMBL/GenBank/DDBJ databases">
        <authorList>
            <person name="Delattre M."/>
        </authorList>
    </citation>
    <scope>NUCLEOTIDE SEQUENCE</scope>
    <source>
        <strain evidence="1">AF72</strain>
    </source>
</reference>
<dbReference type="InterPro" id="IPR001969">
    <property type="entry name" value="Aspartic_peptidase_AS"/>
</dbReference>
<feature type="non-terminal residue" evidence="1">
    <location>
        <position position="1"/>
    </location>
</feature>
<comment type="caution">
    <text evidence="1">The sequence shown here is derived from an EMBL/GenBank/DDBJ whole genome shotgun (WGS) entry which is preliminary data.</text>
</comment>
<dbReference type="Proteomes" id="UP001177023">
    <property type="component" value="Unassembled WGS sequence"/>
</dbReference>
<gene>
    <name evidence="1" type="ORF">MSPICULIGERA_LOCUS13121</name>
</gene>
<accession>A0AA36CTY4</accession>
<dbReference type="SUPFAM" id="SSF50630">
    <property type="entry name" value="Acid proteases"/>
    <property type="match status" value="1"/>
</dbReference>
<keyword evidence="2" id="KW-1185">Reference proteome</keyword>
<dbReference type="EMBL" id="CATQJA010002633">
    <property type="protein sequence ID" value="CAJ0574794.1"/>
    <property type="molecule type" value="Genomic_DNA"/>
</dbReference>
<protein>
    <submittedName>
        <fullName evidence="1">Uncharacterized protein</fullName>
    </submittedName>
</protein>
<dbReference type="GO" id="GO:0004190">
    <property type="term" value="F:aspartic-type endopeptidase activity"/>
    <property type="evidence" value="ECO:0007669"/>
    <property type="project" value="InterPro"/>
</dbReference>
<dbReference type="PROSITE" id="PS00141">
    <property type="entry name" value="ASP_PROTEASE"/>
    <property type="match status" value="1"/>
</dbReference>
<evidence type="ECO:0000313" key="2">
    <source>
        <dbReference type="Proteomes" id="UP001177023"/>
    </source>
</evidence>